<name>B9K245_ALLAM</name>
<dbReference type="SUPFAM" id="SSF46785">
    <property type="entry name" value="Winged helix' DNA-binding domain"/>
    <property type="match status" value="1"/>
</dbReference>
<keyword evidence="2" id="KW-0805">Transcription regulation</keyword>
<dbReference type="FunFam" id="1.10.10.10:FF:000001">
    <property type="entry name" value="LysR family transcriptional regulator"/>
    <property type="match status" value="1"/>
</dbReference>
<dbReference type="InterPro" id="IPR005119">
    <property type="entry name" value="LysR_subst-bd"/>
</dbReference>
<dbReference type="KEGG" id="avi:Avi_5907"/>
<evidence type="ECO:0000256" key="6">
    <source>
        <dbReference type="ARBA" id="ARBA00067332"/>
    </source>
</evidence>
<dbReference type="InterPro" id="IPR000847">
    <property type="entry name" value="LysR_HTH_N"/>
</dbReference>
<dbReference type="STRING" id="311402.Avi_5907"/>
<dbReference type="GO" id="GO:0003700">
    <property type="term" value="F:DNA-binding transcription factor activity"/>
    <property type="evidence" value="ECO:0007669"/>
    <property type="project" value="InterPro"/>
</dbReference>
<dbReference type="Proteomes" id="UP000001596">
    <property type="component" value="Chromosome 2"/>
</dbReference>
<organism evidence="9 10">
    <name type="scientific">Allorhizobium ampelinum (strain ATCC BAA-846 / DSM 112012 / S4)</name>
    <name type="common">Agrobacterium vitis (strain S4)</name>
    <dbReference type="NCBI Taxonomy" id="311402"/>
    <lineage>
        <taxon>Bacteria</taxon>
        <taxon>Pseudomonadati</taxon>
        <taxon>Pseudomonadota</taxon>
        <taxon>Alphaproteobacteria</taxon>
        <taxon>Hyphomicrobiales</taxon>
        <taxon>Rhizobiaceae</taxon>
        <taxon>Rhizobium/Agrobacterium group</taxon>
        <taxon>Allorhizobium</taxon>
        <taxon>Allorhizobium ampelinum</taxon>
    </lineage>
</organism>
<dbReference type="PRINTS" id="PR00039">
    <property type="entry name" value="HTHLYSR"/>
</dbReference>
<proteinExistence type="inferred from homology"/>
<dbReference type="InterPro" id="IPR036390">
    <property type="entry name" value="WH_DNA-bd_sf"/>
</dbReference>
<reference evidence="9 10" key="1">
    <citation type="journal article" date="2009" name="J. Bacteriol.">
        <title>Genome sequences of three Agrobacterium biovars help elucidate the evolution of multichromosome genomes in bacteria.</title>
        <authorList>
            <person name="Slater S.C."/>
            <person name="Goldman B.S."/>
            <person name="Goodner B."/>
            <person name="Setubal J.C."/>
            <person name="Farrand S.K."/>
            <person name="Nester E.W."/>
            <person name="Burr T.J."/>
            <person name="Banta L."/>
            <person name="Dickerman A.W."/>
            <person name="Paulsen I."/>
            <person name="Otten L."/>
            <person name="Suen G."/>
            <person name="Welch R."/>
            <person name="Almeida N.F."/>
            <person name="Arnold F."/>
            <person name="Burton O.T."/>
            <person name="Du Z."/>
            <person name="Ewing A."/>
            <person name="Godsy E."/>
            <person name="Heisel S."/>
            <person name="Houmiel K.L."/>
            <person name="Jhaveri J."/>
            <person name="Lu J."/>
            <person name="Miller N.M."/>
            <person name="Norton S."/>
            <person name="Chen Q."/>
            <person name="Phoolcharoen W."/>
            <person name="Ohlin V."/>
            <person name="Ondrusek D."/>
            <person name="Pride N."/>
            <person name="Stricklin S.L."/>
            <person name="Sun J."/>
            <person name="Wheeler C."/>
            <person name="Wilson L."/>
            <person name="Zhu H."/>
            <person name="Wood D.W."/>
        </authorList>
    </citation>
    <scope>NUCLEOTIDE SEQUENCE [LARGE SCALE GENOMIC DNA]</scope>
    <source>
        <strain evidence="10">S4 / ATCC BAA-846</strain>
    </source>
</reference>
<keyword evidence="4" id="KW-0804">Transcription</keyword>
<feature type="domain" description="HTH lysR-type" evidence="8">
    <location>
        <begin position="11"/>
        <end position="68"/>
    </location>
</feature>
<dbReference type="InterPro" id="IPR058163">
    <property type="entry name" value="LysR-type_TF_proteobact-type"/>
</dbReference>
<dbReference type="InterPro" id="IPR036388">
    <property type="entry name" value="WH-like_DNA-bd_sf"/>
</dbReference>
<accession>B9K245</accession>
<evidence type="ECO:0000256" key="3">
    <source>
        <dbReference type="ARBA" id="ARBA00023125"/>
    </source>
</evidence>
<evidence type="ECO:0000256" key="1">
    <source>
        <dbReference type="ARBA" id="ARBA00009437"/>
    </source>
</evidence>
<gene>
    <name evidence="9" type="ordered locus">Avi_5907</name>
</gene>
<dbReference type="PANTHER" id="PTHR30537">
    <property type="entry name" value="HTH-TYPE TRANSCRIPTIONAL REGULATOR"/>
    <property type="match status" value="1"/>
</dbReference>
<dbReference type="Gene3D" id="3.40.190.10">
    <property type="entry name" value="Periplasmic binding protein-like II"/>
    <property type="match status" value="2"/>
</dbReference>
<evidence type="ECO:0000256" key="4">
    <source>
        <dbReference type="ARBA" id="ARBA00023163"/>
    </source>
</evidence>
<comment type="function">
    <text evidence="5">Transcriptional regulator of the ttuABCDE tartrate utilization operon.</text>
</comment>
<dbReference type="EMBL" id="CP000634">
    <property type="protein sequence ID" value="ACM38943.1"/>
    <property type="molecule type" value="Genomic_DNA"/>
</dbReference>
<evidence type="ECO:0000313" key="10">
    <source>
        <dbReference type="Proteomes" id="UP000001596"/>
    </source>
</evidence>
<evidence type="ECO:0000256" key="5">
    <source>
        <dbReference type="ARBA" id="ARBA00054626"/>
    </source>
</evidence>
<evidence type="ECO:0000259" key="8">
    <source>
        <dbReference type="PROSITE" id="PS50931"/>
    </source>
</evidence>
<evidence type="ECO:0000256" key="2">
    <source>
        <dbReference type="ARBA" id="ARBA00023015"/>
    </source>
</evidence>
<dbReference type="Pfam" id="PF00126">
    <property type="entry name" value="HTH_1"/>
    <property type="match status" value="1"/>
</dbReference>
<dbReference type="eggNOG" id="COG0583">
    <property type="taxonomic scope" value="Bacteria"/>
</dbReference>
<dbReference type="GO" id="GO:0043565">
    <property type="term" value="F:sequence-specific DNA binding"/>
    <property type="evidence" value="ECO:0007669"/>
    <property type="project" value="TreeGrafter"/>
</dbReference>
<dbReference type="HOGENOM" id="CLU_039613_37_1_5"/>
<dbReference type="SUPFAM" id="SSF53850">
    <property type="entry name" value="Periplasmic binding protein-like II"/>
    <property type="match status" value="1"/>
</dbReference>
<dbReference type="AlphaFoldDB" id="B9K245"/>
<dbReference type="Gene3D" id="1.10.10.10">
    <property type="entry name" value="Winged helix-like DNA-binding domain superfamily/Winged helix DNA-binding domain"/>
    <property type="match status" value="1"/>
</dbReference>
<dbReference type="PANTHER" id="PTHR30537:SF26">
    <property type="entry name" value="GLYCINE CLEAVAGE SYSTEM TRANSCRIPTIONAL ACTIVATOR"/>
    <property type="match status" value="1"/>
</dbReference>
<dbReference type="Pfam" id="PF03466">
    <property type="entry name" value="LysR_substrate"/>
    <property type="match status" value="1"/>
</dbReference>
<sequence>MMKLIQRRLLPSTSALVTLDSVARLGSFSAAASELNLTQGAISRQIQTLEEQLGTQLFLRNGRGVVPTPRGENFHRAVQSALSLIQDASLEAMTGSQGNALNIAILPTFGTRWLLPRISSFVAAHPHINLNFATRIGIFDFDAEQLDAAIHIGKPNWPRATCTFLMDETVAPVCSPAFLVSHHIKADSDLADLPLIQMKSRPLAWDHWFDSLGITATPRAAMSFEQFMNVAQACIAGLGVALMPLFLIGPELESGQLVLASQHSVNSQSNYYLVSPDNRPLSKPLAAFSQWLLQEVKAFTTRDAG</sequence>
<evidence type="ECO:0000313" key="9">
    <source>
        <dbReference type="EMBL" id="ACM38943.1"/>
    </source>
</evidence>
<protein>
    <recommendedName>
        <fullName evidence="6">HTH-type transcriptional regulator TtuA</fullName>
    </recommendedName>
    <alternativeName>
        <fullName evidence="7">Tartrate utilization transcriptional regulator</fullName>
    </alternativeName>
</protein>
<keyword evidence="10" id="KW-1185">Reference proteome</keyword>
<keyword evidence="3" id="KW-0238">DNA-binding</keyword>
<evidence type="ECO:0000256" key="7">
    <source>
        <dbReference type="ARBA" id="ARBA00083243"/>
    </source>
</evidence>
<dbReference type="GO" id="GO:0006351">
    <property type="term" value="P:DNA-templated transcription"/>
    <property type="evidence" value="ECO:0007669"/>
    <property type="project" value="TreeGrafter"/>
</dbReference>
<comment type="similarity">
    <text evidence="1">Belongs to the LysR transcriptional regulatory family.</text>
</comment>
<dbReference type="PROSITE" id="PS50931">
    <property type="entry name" value="HTH_LYSR"/>
    <property type="match status" value="1"/>
</dbReference>